<accession>A0ABX5KZ82</accession>
<organism evidence="2 3">
    <name type="scientific">Paraburkholderia unamae</name>
    <dbReference type="NCBI Taxonomy" id="219649"/>
    <lineage>
        <taxon>Bacteria</taxon>
        <taxon>Pseudomonadati</taxon>
        <taxon>Pseudomonadota</taxon>
        <taxon>Betaproteobacteria</taxon>
        <taxon>Burkholderiales</taxon>
        <taxon>Burkholderiaceae</taxon>
        <taxon>Paraburkholderia</taxon>
    </lineage>
</organism>
<feature type="compositionally biased region" description="Basic and acidic residues" evidence="1">
    <location>
        <begin position="40"/>
        <end position="52"/>
    </location>
</feature>
<proteinExistence type="predicted"/>
<name>A0ABX5KZ82_9BURK</name>
<keyword evidence="3" id="KW-1185">Reference proteome</keyword>
<dbReference type="RefSeq" id="WP_116609882.1">
    <property type="nucleotide sequence ID" value="NZ_QEOB01000002.1"/>
</dbReference>
<protein>
    <submittedName>
        <fullName evidence="2">Uncharacterized protein</fullName>
    </submittedName>
</protein>
<sequence length="60" mass="6337">MKLVKIVRHHRQYTPGDVTGFADGHAQKLIDAGIAEEHVPEAKDAKASKSDATKAAAAKG</sequence>
<reference evidence="2 3" key="1">
    <citation type="submission" date="2018-05" db="EMBL/GenBank/DDBJ databases">
        <title>Genomic Encyclopedia of Type Strains, Phase IV (KMG-V): Genome sequencing to study the core and pangenomes of soil and plant-associated prokaryotes.</title>
        <authorList>
            <person name="Whitman W."/>
        </authorList>
    </citation>
    <scope>NUCLEOTIDE SEQUENCE [LARGE SCALE GENOMIC DNA]</scope>
    <source>
        <strain evidence="2 3">SCZa-39</strain>
    </source>
</reference>
<dbReference type="Proteomes" id="UP000245712">
    <property type="component" value="Unassembled WGS sequence"/>
</dbReference>
<feature type="region of interest" description="Disordered" evidence="1">
    <location>
        <begin position="40"/>
        <end position="60"/>
    </location>
</feature>
<evidence type="ECO:0000313" key="3">
    <source>
        <dbReference type="Proteomes" id="UP000245712"/>
    </source>
</evidence>
<evidence type="ECO:0000313" key="2">
    <source>
        <dbReference type="EMBL" id="PVX86474.1"/>
    </source>
</evidence>
<evidence type="ECO:0000256" key="1">
    <source>
        <dbReference type="SAM" id="MobiDB-lite"/>
    </source>
</evidence>
<dbReference type="EMBL" id="QEOB01000002">
    <property type="protein sequence ID" value="PVX86474.1"/>
    <property type="molecule type" value="Genomic_DNA"/>
</dbReference>
<gene>
    <name evidence="2" type="ORF">C7402_102310</name>
</gene>
<comment type="caution">
    <text evidence="2">The sequence shown here is derived from an EMBL/GenBank/DDBJ whole genome shotgun (WGS) entry which is preliminary data.</text>
</comment>